<keyword evidence="13" id="KW-1185">Reference proteome</keyword>
<keyword evidence="7 8" id="KW-0998">Cell outer membrane</keyword>
<dbReference type="PANTHER" id="PTHR30069:SF46">
    <property type="entry name" value="OAR PROTEIN"/>
    <property type="match status" value="1"/>
</dbReference>
<comment type="similarity">
    <text evidence="8">Belongs to the TonB-dependent receptor family.</text>
</comment>
<reference evidence="13" key="1">
    <citation type="submission" date="2016-11" db="EMBL/GenBank/DDBJ databases">
        <authorList>
            <person name="Shukria A."/>
            <person name="Stevens D.C."/>
        </authorList>
    </citation>
    <scope>NUCLEOTIDE SEQUENCE [LARGE SCALE GENOMIC DNA]</scope>
    <source>
        <strain evidence="13">Cbfe23</strain>
    </source>
</reference>
<dbReference type="InterPro" id="IPR037066">
    <property type="entry name" value="Plug_dom_sf"/>
</dbReference>
<dbReference type="Gene3D" id="2.170.130.10">
    <property type="entry name" value="TonB-dependent receptor, plug domain"/>
    <property type="match status" value="1"/>
</dbReference>
<feature type="domain" description="TonB-dependent transporter Oar-like beta-barrel" evidence="11">
    <location>
        <begin position="242"/>
        <end position="311"/>
    </location>
</feature>
<gene>
    <name evidence="12" type="ORF">BON30_04890</name>
</gene>
<keyword evidence="12" id="KW-0675">Receptor</keyword>
<evidence type="ECO:0000256" key="5">
    <source>
        <dbReference type="ARBA" id="ARBA00023077"/>
    </source>
</evidence>
<dbReference type="SUPFAM" id="SSF49464">
    <property type="entry name" value="Carboxypeptidase regulatory domain-like"/>
    <property type="match status" value="1"/>
</dbReference>
<feature type="domain" description="TonB-dependent receptor-like beta-barrel" evidence="10">
    <location>
        <begin position="495"/>
        <end position="983"/>
    </location>
</feature>
<proteinExistence type="inferred from homology"/>
<reference evidence="12 13" key="2">
    <citation type="submission" date="2016-12" db="EMBL/GenBank/DDBJ databases">
        <title>Draft Genome Sequence of Cystobacter ferrugineus Strain Cbfe23.</title>
        <authorList>
            <person name="Akbar S."/>
            <person name="Dowd S.E."/>
            <person name="Stevens D.C."/>
        </authorList>
    </citation>
    <scope>NUCLEOTIDE SEQUENCE [LARGE SCALE GENOMIC DNA]</scope>
    <source>
        <strain evidence="12 13">Cbfe23</strain>
    </source>
</reference>
<sequence length="1062" mass="113755">MKARRSPRATGAIVAAGLSYGSVASADSVILGTVLDAETRNPVPDVVITATSPGLQGEQAVVTDAQGQYRLPQLPPGVYVLRFDKEAFSPYSRSDIHLRLDRTLRVNVELLPENASRTLTLDFKGVAPTLDVGSTATGLNVDQDFIRRIAVNRPGGKAGAARSFESLAELAPGAQNDAYGVSINGATSPENGYVVDGLSNNDPAFGVNASPLSVEFVQDINIITGGYMPEYGRSTGGVLNAVTKSGSNEFHGSVFGTVTPGAFEAARTQVVSASSVIAGRNALDVLGDVGATLGGPLLEDKLWFFAGVSPNYSHYTHTRSINAYQTELDASGKVVVKTNDRGINLFTEIPGSVRRIGAQARSLQYLGKLTYLFNPDHHLSLSVSGTPTTTGGRGTLSINPLTGLVPPLLSGNPDAENFYTEAASSTTSTALKYSGSSADKRLLLDATLGWFHQTSSLLPSDGSRVGSTSGLAGLAAVNYSAPRPIHTYEPDLTEARTACTQNGETTGLVACPVYSYLAGGPGYINTARLDRVQANAKATYLLEALGTHVFKLGADVELLRYENLKAYSGSVYLLEATNGANWVDVRRYGYLSGPDMATSLPSLYSVTGSNTSGGFLQDSWTIGQRVTLNVGVRYDTQWLYGGDGKLAFTLPHELSPRLGVVVDPLANGRMKLYANFARYYEQMPINVLDRAFPLEPRYVAKHAAGVGRCDPATLPTREGQATCLADSNLELFNGDAGPALSDPSFLHFGGKADLVPVEPTLQPQSSDELLLGAEYELLTHLRVGASYMHRSMNMIIEDMSRDGGNSRFLGNPGVGFAQEFPKGMRDYDAVTVFLSHTFSEGWLAQASYTWSRLYGNYSGLFRPENNQLDPNFNSDFDLVTLMENREGLLPFDRPHAIKLFGAREFDISRELSASLGLSYRGNSGIPISHLGAHPIYGPKEAFILARGSAGRTPWVHTVDANAGVNYRLSKTHVLSLSVDVFNLFNFQQVTSVDEAYTFQGVLPITGGKAAGGVLTADQVTVLDPATGLPAGKLSADDVNKNFKQPTAYQSPRQIRLGLRYTF</sequence>
<dbReference type="RefSeq" id="WP_071896625.1">
    <property type="nucleotide sequence ID" value="NZ_MPIN01000001.1"/>
</dbReference>
<dbReference type="GO" id="GO:0009279">
    <property type="term" value="C:cell outer membrane"/>
    <property type="evidence" value="ECO:0007669"/>
    <property type="project" value="UniProtKB-SubCell"/>
</dbReference>
<evidence type="ECO:0000256" key="3">
    <source>
        <dbReference type="ARBA" id="ARBA00022452"/>
    </source>
</evidence>
<evidence type="ECO:0000256" key="4">
    <source>
        <dbReference type="ARBA" id="ARBA00022692"/>
    </source>
</evidence>
<keyword evidence="3 8" id="KW-1134">Transmembrane beta strand</keyword>
<evidence type="ECO:0000313" key="12">
    <source>
        <dbReference type="EMBL" id="OJH42531.1"/>
    </source>
</evidence>
<dbReference type="OrthoDB" id="9768147at2"/>
<dbReference type="Gene3D" id="2.60.40.1120">
    <property type="entry name" value="Carboxypeptidase-like, regulatory domain"/>
    <property type="match status" value="1"/>
</dbReference>
<dbReference type="InterPro" id="IPR057601">
    <property type="entry name" value="Oar-like_b-barrel"/>
</dbReference>
<dbReference type="EMBL" id="MPIN01000001">
    <property type="protein sequence ID" value="OJH42531.1"/>
    <property type="molecule type" value="Genomic_DNA"/>
</dbReference>
<dbReference type="AlphaFoldDB" id="A0A1L9BJT5"/>
<keyword evidence="2 8" id="KW-0813">Transport</keyword>
<evidence type="ECO:0000256" key="8">
    <source>
        <dbReference type="PROSITE-ProRule" id="PRU01360"/>
    </source>
</evidence>
<dbReference type="Proteomes" id="UP000182229">
    <property type="component" value="Unassembled WGS sequence"/>
</dbReference>
<feature type="chain" id="PRO_5010268055" evidence="9">
    <location>
        <begin position="27"/>
        <end position="1062"/>
    </location>
</feature>
<keyword evidence="6 8" id="KW-0472">Membrane</keyword>
<evidence type="ECO:0000256" key="7">
    <source>
        <dbReference type="ARBA" id="ARBA00023237"/>
    </source>
</evidence>
<comment type="subcellular location">
    <subcellularLocation>
        <location evidence="1 8">Cell outer membrane</location>
        <topology evidence="1 8">Multi-pass membrane protein</topology>
    </subcellularLocation>
</comment>
<dbReference type="STRING" id="83449.BON30_04890"/>
<dbReference type="Gene3D" id="2.40.170.20">
    <property type="entry name" value="TonB-dependent receptor, beta-barrel domain"/>
    <property type="match status" value="1"/>
</dbReference>
<name>A0A1L9BJT5_9BACT</name>
<evidence type="ECO:0000256" key="9">
    <source>
        <dbReference type="SAM" id="SignalP"/>
    </source>
</evidence>
<dbReference type="InterPro" id="IPR008969">
    <property type="entry name" value="CarboxyPept-like_regulatory"/>
</dbReference>
<keyword evidence="9" id="KW-0732">Signal</keyword>
<keyword evidence="5" id="KW-0798">TonB box</keyword>
<dbReference type="Pfam" id="PF13620">
    <property type="entry name" value="CarboxypepD_reg"/>
    <property type="match status" value="1"/>
</dbReference>
<dbReference type="GO" id="GO:0015344">
    <property type="term" value="F:siderophore uptake transmembrane transporter activity"/>
    <property type="evidence" value="ECO:0007669"/>
    <property type="project" value="TreeGrafter"/>
</dbReference>
<dbReference type="PANTHER" id="PTHR30069">
    <property type="entry name" value="TONB-DEPENDENT OUTER MEMBRANE RECEPTOR"/>
    <property type="match status" value="1"/>
</dbReference>
<evidence type="ECO:0000259" key="11">
    <source>
        <dbReference type="Pfam" id="PF25183"/>
    </source>
</evidence>
<accession>A0A1L9BJT5</accession>
<dbReference type="Pfam" id="PF00593">
    <property type="entry name" value="TonB_dep_Rec_b-barrel"/>
    <property type="match status" value="1"/>
</dbReference>
<dbReference type="InterPro" id="IPR000531">
    <property type="entry name" value="Beta-barrel_TonB"/>
</dbReference>
<evidence type="ECO:0000259" key="10">
    <source>
        <dbReference type="Pfam" id="PF00593"/>
    </source>
</evidence>
<dbReference type="SUPFAM" id="SSF56935">
    <property type="entry name" value="Porins"/>
    <property type="match status" value="1"/>
</dbReference>
<dbReference type="InterPro" id="IPR039426">
    <property type="entry name" value="TonB-dep_rcpt-like"/>
</dbReference>
<keyword evidence="4 8" id="KW-0812">Transmembrane</keyword>
<feature type="signal peptide" evidence="9">
    <location>
        <begin position="1"/>
        <end position="26"/>
    </location>
</feature>
<comment type="caution">
    <text evidence="12">The sequence shown here is derived from an EMBL/GenBank/DDBJ whole genome shotgun (WGS) entry which is preliminary data.</text>
</comment>
<dbReference type="GO" id="GO:0044718">
    <property type="term" value="P:siderophore transmembrane transport"/>
    <property type="evidence" value="ECO:0007669"/>
    <property type="project" value="TreeGrafter"/>
</dbReference>
<evidence type="ECO:0000256" key="2">
    <source>
        <dbReference type="ARBA" id="ARBA00022448"/>
    </source>
</evidence>
<protein>
    <submittedName>
        <fullName evidence="12">TonB-dependent receptor</fullName>
    </submittedName>
</protein>
<dbReference type="Pfam" id="PF25183">
    <property type="entry name" value="OMP_b-brl_4"/>
    <property type="match status" value="1"/>
</dbReference>
<evidence type="ECO:0000256" key="6">
    <source>
        <dbReference type="ARBA" id="ARBA00023136"/>
    </source>
</evidence>
<organism evidence="12 13">
    <name type="scientific">Cystobacter ferrugineus</name>
    <dbReference type="NCBI Taxonomy" id="83449"/>
    <lineage>
        <taxon>Bacteria</taxon>
        <taxon>Pseudomonadati</taxon>
        <taxon>Myxococcota</taxon>
        <taxon>Myxococcia</taxon>
        <taxon>Myxococcales</taxon>
        <taxon>Cystobacterineae</taxon>
        <taxon>Archangiaceae</taxon>
        <taxon>Cystobacter</taxon>
    </lineage>
</organism>
<evidence type="ECO:0000256" key="1">
    <source>
        <dbReference type="ARBA" id="ARBA00004571"/>
    </source>
</evidence>
<evidence type="ECO:0000313" key="13">
    <source>
        <dbReference type="Proteomes" id="UP000182229"/>
    </source>
</evidence>
<dbReference type="InterPro" id="IPR036942">
    <property type="entry name" value="Beta-barrel_TonB_sf"/>
</dbReference>
<dbReference type="PROSITE" id="PS52016">
    <property type="entry name" value="TONB_DEPENDENT_REC_3"/>
    <property type="match status" value="1"/>
</dbReference>